<accession>A0A1I3NPR0</accession>
<dbReference type="EMBL" id="FORF01000011">
    <property type="protein sequence ID" value="SFJ11281.1"/>
    <property type="molecule type" value="Genomic_DNA"/>
</dbReference>
<gene>
    <name evidence="2" type="ORF">SAMN03080618_02103</name>
</gene>
<dbReference type="OrthoDB" id="9806380at2"/>
<evidence type="ECO:0000313" key="3">
    <source>
        <dbReference type="Proteomes" id="UP000242763"/>
    </source>
</evidence>
<dbReference type="SUPFAM" id="SSF54909">
    <property type="entry name" value="Dimeric alpha+beta barrel"/>
    <property type="match status" value="1"/>
</dbReference>
<keyword evidence="3" id="KW-1185">Reference proteome</keyword>
<organism evidence="2 3">
    <name type="scientific">Aquamicrobium aerolatum DSM 21857</name>
    <dbReference type="NCBI Taxonomy" id="1121003"/>
    <lineage>
        <taxon>Bacteria</taxon>
        <taxon>Pseudomonadati</taxon>
        <taxon>Pseudomonadota</taxon>
        <taxon>Alphaproteobacteria</taxon>
        <taxon>Hyphomicrobiales</taxon>
        <taxon>Phyllobacteriaceae</taxon>
        <taxon>Aerobium</taxon>
    </lineage>
</organism>
<dbReference type="PANTHER" id="PTHR41521">
    <property type="match status" value="1"/>
</dbReference>
<dbReference type="Pfam" id="PF07045">
    <property type="entry name" value="DUF1330"/>
    <property type="match status" value="1"/>
</dbReference>
<dbReference type="PANTHER" id="PTHR41521:SF4">
    <property type="entry name" value="BLR0684 PROTEIN"/>
    <property type="match status" value="1"/>
</dbReference>
<evidence type="ECO:0000313" key="2">
    <source>
        <dbReference type="EMBL" id="SFJ11281.1"/>
    </source>
</evidence>
<proteinExistence type="predicted"/>
<feature type="domain" description="DUF1330" evidence="1">
    <location>
        <begin position="4"/>
        <end position="96"/>
    </location>
</feature>
<dbReference type="InterPro" id="IPR011008">
    <property type="entry name" value="Dimeric_a/b-barrel"/>
</dbReference>
<protein>
    <submittedName>
        <fullName evidence="2">Uncharacterized conserved protein, DUF1330 family</fullName>
    </submittedName>
</protein>
<dbReference type="Gene3D" id="3.30.70.100">
    <property type="match status" value="1"/>
</dbReference>
<dbReference type="InterPro" id="IPR010753">
    <property type="entry name" value="DUF1330"/>
</dbReference>
<reference evidence="3" key="1">
    <citation type="submission" date="2016-10" db="EMBL/GenBank/DDBJ databases">
        <authorList>
            <person name="Varghese N."/>
            <person name="Submissions S."/>
        </authorList>
    </citation>
    <scope>NUCLEOTIDE SEQUENCE [LARGE SCALE GENOMIC DNA]</scope>
    <source>
        <strain evidence="3">DSM 21857</strain>
    </source>
</reference>
<dbReference type="RefSeq" id="WP_091521948.1">
    <property type="nucleotide sequence ID" value="NZ_FORF01000011.1"/>
</dbReference>
<name>A0A1I3NPR0_9HYPH</name>
<evidence type="ECO:0000259" key="1">
    <source>
        <dbReference type="Pfam" id="PF07045"/>
    </source>
</evidence>
<dbReference type="Proteomes" id="UP000242763">
    <property type="component" value="Unassembled WGS sequence"/>
</dbReference>
<sequence>MSKKGYWMAMVNVTDAEGYKQYVAANAAAFAKYGGSFVVRGGQAEVPEGPHASRLIVIEFESYQIALDCYNSPEYQAALKLRTPYSTAHLAIVEGV</sequence>
<dbReference type="STRING" id="1121003.SAMN03080618_02103"/>
<dbReference type="AlphaFoldDB" id="A0A1I3NPR0"/>